<protein>
    <submittedName>
        <fullName evidence="1">Uncharacterized protein</fullName>
    </submittedName>
</protein>
<reference evidence="2" key="1">
    <citation type="submission" date="2017-09" db="EMBL/GenBank/DDBJ databases">
        <authorList>
            <person name="Varghese N."/>
            <person name="Submissions S."/>
        </authorList>
    </citation>
    <scope>NUCLEOTIDE SEQUENCE [LARGE SCALE GENOMIC DNA]</scope>
    <source>
        <strain evidence="2">CGMCC 1.12641</strain>
    </source>
</reference>
<dbReference type="Proteomes" id="UP000219193">
    <property type="component" value="Unassembled WGS sequence"/>
</dbReference>
<evidence type="ECO:0000313" key="1">
    <source>
        <dbReference type="EMBL" id="SOC80114.1"/>
    </source>
</evidence>
<gene>
    <name evidence="1" type="ORF">SAMN06296241_1659</name>
</gene>
<organism evidence="1 2">
    <name type="scientific">Salinimicrobium sediminis</name>
    <dbReference type="NCBI Taxonomy" id="1343891"/>
    <lineage>
        <taxon>Bacteria</taxon>
        <taxon>Pseudomonadati</taxon>
        <taxon>Bacteroidota</taxon>
        <taxon>Flavobacteriia</taxon>
        <taxon>Flavobacteriales</taxon>
        <taxon>Flavobacteriaceae</taxon>
        <taxon>Salinimicrobium</taxon>
    </lineage>
</organism>
<proteinExistence type="predicted"/>
<dbReference type="RefSeq" id="WP_097055907.1">
    <property type="nucleotide sequence ID" value="NZ_OCMF01000002.1"/>
</dbReference>
<dbReference type="AlphaFoldDB" id="A0A285X5P4"/>
<keyword evidence="2" id="KW-1185">Reference proteome</keyword>
<dbReference type="OrthoDB" id="1442029at2"/>
<dbReference type="EMBL" id="OCMF01000002">
    <property type="protein sequence ID" value="SOC80114.1"/>
    <property type="molecule type" value="Genomic_DNA"/>
</dbReference>
<sequence>MKNLILVLLLFGFIGTGHSQILLKETKLEYRPESMKLDPVSNTLTIKIAEKNYGEFEKNPLAFVKNGFDIQRVLKDNEKEDYDSYQVSFKSTKGHLLANFDKDGELVSSFQKFKNVRLPEDARMKILQQYRDAVVVGNKHIAVSKGWDIHKEFYKVKLRDGDKTRRVKINKEQGAITLVGL</sequence>
<name>A0A285X5P4_9FLAO</name>
<accession>A0A285X5P4</accession>
<evidence type="ECO:0000313" key="2">
    <source>
        <dbReference type="Proteomes" id="UP000219193"/>
    </source>
</evidence>